<evidence type="ECO:0000313" key="3">
    <source>
        <dbReference type="Proteomes" id="UP000664601"/>
    </source>
</evidence>
<protein>
    <submittedName>
        <fullName evidence="2">Type II toxin-antitoxin system Phd/YefM family antitoxin</fullName>
    </submittedName>
</protein>
<organism evidence="2 3">
    <name type="scientific">Candidatus Enterococcus moelleringii</name>
    <dbReference type="NCBI Taxonomy" id="2815325"/>
    <lineage>
        <taxon>Bacteria</taxon>
        <taxon>Bacillati</taxon>
        <taxon>Bacillota</taxon>
        <taxon>Bacilli</taxon>
        <taxon>Lactobacillales</taxon>
        <taxon>Enterococcaceae</taxon>
        <taxon>Enterococcus</taxon>
    </lineage>
</organism>
<proteinExistence type="inferred from homology"/>
<evidence type="ECO:0000256" key="1">
    <source>
        <dbReference type="ARBA" id="ARBA00009981"/>
    </source>
</evidence>
<dbReference type="InterPro" id="IPR036165">
    <property type="entry name" value="YefM-like_sf"/>
</dbReference>
<sequence length="77" mass="9189">MTNIKPISQLRNYNKILEEVKPNQPLFLTENGHAKYAIVDIEEYEQFIMGLELFEKLEQTKSDKTYDNRDIMKEFGF</sequence>
<gene>
    <name evidence="2" type="ORF">JZO70_16045</name>
</gene>
<accession>A0ABS3LDI3</accession>
<dbReference type="RefSeq" id="WP_207674678.1">
    <property type="nucleotide sequence ID" value="NZ_JAFREM010000025.1"/>
</dbReference>
<comment type="similarity">
    <text evidence="1">Belongs to the phD/YefM antitoxin family.</text>
</comment>
<evidence type="ECO:0000313" key="2">
    <source>
        <dbReference type="EMBL" id="MBO1307689.1"/>
    </source>
</evidence>
<comment type="caution">
    <text evidence="2">The sequence shown here is derived from an EMBL/GenBank/DDBJ whole genome shotgun (WGS) entry which is preliminary data.</text>
</comment>
<dbReference type="SUPFAM" id="SSF143120">
    <property type="entry name" value="YefM-like"/>
    <property type="match status" value="1"/>
</dbReference>
<keyword evidence="3" id="KW-1185">Reference proteome</keyword>
<dbReference type="Proteomes" id="UP000664601">
    <property type="component" value="Unassembled WGS sequence"/>
</dbReference>
<dbReference type="EMBL" id="JAFREM010000025">
    <property type="protein sequence ID" value="MBO1307689.1"/>
    <property type="molecule type" value="Genomic_DNA"/>
</dbReference>
<name>A0ABS3LDI3_9ENTE</name>
<reference evidence="2 3" key="1">
    <citation type="submission" date="2021-03" db="EMBL/GenBank/DDBJ databases">
        <title>Enterococcal diversity collection.</title>
        <authorList>
            <person name="Gilmore M.S."/>
            <person name="Schwartzman J."/>
            <person name="Van Tyne D."/>
            <person name="Martin M."/>
            <person name="Earl A.M."/>
            <person name="Manson A.L."/>
            <person name="Straub T."/>
            <person name="Salamzade R."/>
            <person name="Saavedra J."/>
            <person name="Lebreton F."/>
            <person name="Prichula J."/>
            <person name="Schaufler K."/>
            <person name="Gaca A."/>
            <person name="Sgardioli B."/>
            <person name="Wagenaar J."/>
            <person name="Strong T."/>
        </authorList>
    </citation>
    <scope>NUCLEOTIDE SEQUENCE [LARGE SCALE GENOMIC DNA]</scope>
    <source>
        <strain evidence="2 3">669A</strain>
    </source>
</reference>